<comment type="caution">
    <text evidence="2">The sequence shown here is derived from an EMBL/GenBank/DDBJ whole genome shotgun (WGS) entry which is preliminary data.</text>
</comment>
<keyword evidence="1" id="KW-0732">Signal</keyword>
<evidence type="ECO:0000313" key="3">
    <source>
        <dbReference type="Proteomes" id="UP001140074"/>
    </source>
</evidence>
<dbReference type="Pfam" id="PF26146">
    <property type="entry name" value="PI-PLC_X"/>
    <property type="match status" value="1"/>
</dbReference>
<dbReference type="PANTHER" id="PTHR13593">
    <property type="match status" value="1"/>
</dbReference>
<gene>
    <name evidence="2" type="ORF">GGH94_004584</name>
</gene>
<dbReference type="Proteomes" id="UP001140074">
    <property type="component" value="Unassembled WGS sequence"/>
</dbReference>
<dbReference type="EMBL" id="JANBUY010000194">
    <property type="protein sequence ID" value="KAJ2861936.1"/>
    <property type="molecule type" value="Genomic_DNA"/>
</dbReference>
<dbReference type="PANTHER" id="PTHR13593:SF140">
    <property type="entry name" value="PLC-LIKE PHOSPHODIESTERASE"/>
    <property type="match status" value="1"/>
</dbReference>
<evidence type="ECO:0008006" key="4">
    <source>
        <dbReference type="Google" id="ProtNLM"/>
    </source>
</evidence>
<proteinExistence type="predicted"/>
<evidence type="ECO:0000256" key="1">
    <source>
        <dbReference type="SAM" id="SignalP"/>
    </source>
</evidence>
<keyword evidence="3" id="KW-1185">Reference proteome</keyword>
<dbReference type="AlphaFoldDB" id="A0A9W8IFI8"/>
<feature type="signal peptide" evidence="1">
    <location>
        <begin position="1"/>
        <end position="22"/>
    </location>
</feature>
<reference evidence="2" key="1">
    <citation type="submission" date="2022-07" db="EMBL/GenBank/DDBJ databases">
        <title>Phylogenomic reconstructions and comparative analyses of Kickxellomycotina fungi.</title>
        <authorList>
            <person name="Reynolds N.K."/>
            <person name="Stajich J.E."/>
            <person name="Barry K."/>
            <person name="Grigoriev I.V."/>
            <person name="Crous P."/>
            <person name="Smith M.E."/>
        </authorList>
    </citation>
    <scope>NUCLEOTIDE SEQUENCE</scope>
    <source>
        <strain evidence="2">RSA 476</strain>
    </source>
</reference>
<evidence type="ECO:0000313" key="2">
    <source>
        <dbReference type="EMBL" id="KAJ2861936.1"/>
    </source>
</evidence>
<dbReference type="InterPro" id="IPR017946">
    <property type="entry name" value="PLC-like_Pdiesterase_TIM-brl"/>
</dbReference>
<accession>A0A9W8IFI8</accession>
<dbReference type="InterPro" id="IPR051057">
    <property type="entry name" value="PI-PLC_domain"/>
</dbReference>
<name>A0A9W8IFI8_9FUNG</name>
<organism evidence="2 3">
    <name type="scientific">Coemansia aciculifera</name>
    <dbReference type="NCBI Taxonomy" id="417176"/>
    <lineage>
        <taxon>Eukaryota</taxon>
        <taxon>Fungi</taxon>
        <taxon>Fungi incertae sedis</taxon>
        <taxon>Zoopagomycota</taxon>
        <taxon>Kickxellomycotina</taxon>
        <taxon>Kickxellomycetes</taxon>
        <taxon>Kickxellales</taxon>
        <taxon>Kickxellaceae</taxon>
        <taxon>Coemansia</taxon>
    </lineage>
</organism>
<dbReference type="SUPFAM" id="SSF51695">
    <property type="entry name" value="PLC-like phosphodiesterases"/>
    <property type="match status" value="1"/>
</dbReference>
<dbReference type="Pfam" id="PF26178">
    <property type="entry name" value="PI-PLC_cat"/>
    <property type="match status" value="1"/>
</dbReference>
<dbReference type="GO" id="GO:0006629">
    <property type="term" value="P:lipid metabolic process"/>
    <property type="evidence" value="ECO:0007669"/>
    <property type="project" value="InterPro"/>
</dbReference>
<dbReference type="GO" id="GO:0008081">
    <property type="term" value="F:phosphoric diester hydrolase activity"/>
    <property type="evidence" value="ECO:0007669"/>
    <property type="project" value="InterPro"/>
</dbReference>
<dbReference type="Gene3D" id="3.20.20.190">
    <property type="entry name" value="Phosphatidylinositol (PI) phosphodiesterase"/>
    <property type="match status" value="1"/>
</dbReference>
<protein>
    <recommendedName>
        <fullName evidence="4">PLC-like phosphodiesterase</fullName>
    </recommendedName>
</protein>
<sequence length="347" mass="39247">MKVFSAVLSALLLSGWQYGVSGNPATVLHQSPCNGHIELCTRPYNKVSFGCTHNSYSYAPPAGLPVLNQGRTIKEQLNDGIRAFMLDVVKPSPEETLWDRVQIFFRNLFTHDKATDDRVHLCHGSCDLIDKGPLADTLVVFREFLDTNPNEVITFIIENVSGFHAKDLQPSFVHSGIEKYAFVPKPEFSANSTNHAGYHWPTLGQMISDKQRLVVFIDSNSQTDVVPYMLPEWEYVVEIPYANIHPIKEFPCNQDRPHDGVPRDLLVLNHFGYNRLTIAGNNIDTPLTSSQVQENKYNSLGSLQAHLNTCAKTWGESRVFNFITLDYYDVENRSIFDIVDKINRVSK</sequence>
<feature type="chain" id="PRO_5040729368" description="PLC-like phosphodiesterase" evidence="1">
    <location>
        <begin position="23"/>
        <end position="347"/>
    </location>
</feature>